<dbReference type="SUPFAM" id="SSF53098">
    <property type="entry name" value="Ribonuclease H-like"/>
    <property type="match status" value="1"/>
</dbReference>
<keyword evidence="2" id="KW-1185">Reference proteome</keyword>
<evidence type="ECO:0000313" key="2">
    <source>
        <dbReference type="Proteomes" id="UP001168821"/>
    </source>
</evidence>
<dbReference type="PANTHER" id="PTHR45913">
    <property type="entry name" value="EPM2A-INTERACTING PROTEIN 1"/>
    <property type="match status" value="1"/>
</dbReference>
<sequence length="603" mass="69056">MSPKRKYDNDYIKFGFTSIEVNRETRPQCVICAVVLSNDALKPAKLERHLKTVHPNLSDRSPEFFSGKLENLKKMKLGPSGSRFESSQKALSASFEISQLIAKSKKPHTIGETLVKPCLLKGVEEVLGLEAKKKIQEIPLSNNTVKPRIETMSLDIEEQILLKIKNSPYFALQCDETTDIANCCQLLVFVRFVDEDNTIKEELLLSHALETTSKGINVMNIISNYFEKHQILWQNVAGFCTDGAPSMLGSRSGLASLVKQKNCSILTTHCIIHRQALASKTLPDDLNRAMKLAIKVVNTVKSSALNTRILKKICTDLDSEYETLLFHTEVRWLSKGNMLTRLFELREELKVFLAERNVDVLHDFCDSKFEIRLAYLVDIFAHLNKLNLQLQGSGNESLKNTANIFVFEDKLRAFICKIELWINKVDEKNFSVFPTLKIFVEDKNYSSFVAEIQGSVMCHLHQLKNEFIRYFPEYDRVETETVRRMIRNPFTVKIEDLPDEIQEEVIELQNDGSCKDTFATGLNLEEFWCKKAIGYPVVRKTALRYLVLFSTTFLCEQGFSNLLLIKNKQRNRLDVKDDIRVALSNISPRIPQLVKKMQAQKSH</sequence>
<evidence type="ECO:0008006" key="3">
    <source>
        <dbReference type="Google" id="ProtNLM"/>
    </source>
</evidence>
<protein>
    <recommendedName>
        <fullName evidence="3">SCAN domain-containing protein 3</fullName>
    </recommendedName>
</protein>
<dbReference type="EMBL" id="JALNTZ010000008">
    <property type="protein sequence ID" value="KAJ3644119.1"/>
    <property type="molecule type" value="Genomic_DNA"/>
</dbReference>
<dbReference type="InterPro" id="IPR012337">
    <property type="entry name" value="RNaseH-like_sf"/>
</dbReference>
<dbReference type="Proteomes" id="UP001168821">
    <property type="component" value="Unassembled WGS sequence"/>
</dbReference>
<reference evidence="1" key="1">
    <citation type="journal article" date="2023" name="G3 (Bethesda)">
        <title>Whole genome assemblies of Zophobas morio and Tenebrio molitor.</title>
        <authorList>
            <person name="Kaur S."/>
            <person name="Stinson S.A."/>
            <person name="diCenzo G.C."/>
        </authorList>
    </citation>
    <scope>NUCLEOTIDE SEQUENCE</scope>
    <source>
        <strain evidence="1">QUZm001</strain>
    </source>
</reference>
<dbReference type="AlphaFoldDB" id="A0AA38HV61"/>
<name>A0AA38HV61_9CUCU</name>
<organism evidence="1 2">
    <name type="scientific">Zophobas morio</name>
    <dbReference type="NCBI Taxonomy" id="2755281"/>
    <lineage>
        <taxon>Eukaryota</taxon>
        <taxon>Metazoa</taxon>
        <taxon>Ecdysozoa</taxon>
        <taxon>Arthropoda</taxon>
        <taxon>Hexapoda</taxon>
        <taxon>Insecta</taxon>
        <taxon>Pterygota</taxon>
        <taxon>Neoptera</taxon>
        <taxon>Endopterygota</taxon>
        <taxon>Coleoptera</taxon>
        <taxon>Polyphaga</taxon>
        <taxon>Cucujiformia</taxon>
        <taxon>Tenebrionidae</taxon>
        <taxon>Zophobas</taxon>
    </lineage>
</organism>
<proteinExistence type="predicted"/>
<dbReference type="PANTHER" id="PTHR45913:SF22">
    <property type="entry name" value="SCAN BOX DOMAIN-CONTAINING PROTEIN"/>
    <property type="match status" value="1"/>
</dbReference>
<accession>A0AA38HV61</accession>
<evidence type="ECO:0000313" key="1">
    <source>
        <dbReference type="EMBL" id="KAJ3644119.1"/>
    </source>
</evidence>
<gene>
    <name evidence="1" type="ORF">Zmor_026792</name>
</gene>
<comment type="caution">
    <text evidence="1">The sequence shown here is derived from an EMBL/GenBank/DDBJ whole genome shotgun (WGS) entry which is preliminary data.</text>
</comment>